<proteinExistence type="predicted"/>
<protein>
    <submittedName>
        <fullName evidence="3">Regulatory protein</fullName>
    </submittedName>
</protein>
<keyword evidence="1" id="KW-0418">Kinase</keyword>
<dbReference type="Proteomes" id="UP000034034">
    <property type="component" value="Chromosome"/>
</dbReference>
<dbReference type="EMBL" id="CP009922">
    <property type="protein sequence ID" value="AKG43023.1"/>
    <property type="molecule type" value="Genomic_DNA"/>
</dbReference>
<reference evidence="3" key="1">
    <citation type="submission" date="2019-08" db="EMBL/GenBank/DDBJ databases">
        <title>Complete genome sequence of a mangrove-derived Streptomyces xiamenensis.</title>
        <authorList>
            <person name="Xu J."/>
        </authorList>
    </citation>
    <scope>NUCLEOTIDE SEQUENCE</scope>
    <source>
        <strain evidence="3">318</strain>
    </source>
</reference>
<dbReference type="SUPFAM" id="SSF55874">
    <property type="entry name" value="ATPase domain of HSP90 chaperone/DNA topoisomerase II/histidine kinase"/>
    <property type="match status" value="1"/>
</dbReference>
<evidence type="ECO:0000256" key="1">
    <source>
        <dbReference type="ARBA" id="ARBA00022527"/>
    </source>
</evidence>
<dbReference type="InterPro" id="IPR050267">
    <property type="entry name" value="Anti-sigma-factor_SerPK"/>
</dbReference>
<keyword evidence="1" id="KW-0723">Serine/threonine-protein kinase</keyword>
<evidence type="ECO:0000313" key="3">
    <source>
        <dbReference type="EMBL" id="AKG43023.1"/>
    </source>
</evidence>
<sequence>MASSVRITNNQNVYGQSLIAESQHIEWWRREAADVVGRWGASASAVEVVRLGVSELLSNVIRHVAERRCYLRIVRIGGEVTVQVFDRSRQLPVIGEAPDWDAESGRGLWMLREMATRFGCEHTFHCDGKIVWFSCDLHGDPR</sequence>
<dbReference type="InterPro" id="IPR036890">
    <property type="entry name" value="HATPase_C_sf"/>
</dbReference>
<evidence type="ECO:0000259" key="2">
    <source>
        <dbReference type="Pfam" id="PF13581"/>
    </source>
</evidence>
<dbReference type="KEGG" id="sxi:SXIM_16390"/>
<dbReference type="InterPro" id="IPR003594">
    <property type="entry name" value="HATPase_dom"/>
</dbReference>
<name>A0A0F7FSI9_9ACTN</name>
<dbReference type="PATRIC" id="fig|408015.6.peg.1675"/>
<evidence type="ECO:0000313" key="4">
    <source>
        <dbReference type="Proteomes" id="UP000034034"/>
    </source>
</evidence>
<dbReference type="Gene3D" id="3.30.565.10">
    <property type="entry name" value="Histidine kinase-like ATPase, C-terminal domain"/>
    <property type="match status" value="1"/>
</dbReference>
<dbReference type="STRING" id="408015.SXIM_16390"/>
<keyword evidence="4" id="KW-1185">Reference proteome</keyword>
<dbReference type="RefSeq" id="WP_046723440.1">
    <property type="nucleotide sequence ID" value="NZ_CP009922.3"/>
</dbReference>
<dbReference type="Pfam" id="PF13581">
    <property type="entry name" value="HATPase_c_2"/>
    <property type="match status" value="1"/>
</dbReference>
<accession>A0A0F7FSI9</accession>
<dbReference type="GO" id="GO:0004674">
    <property type="term" value="F:protein serine/threonine kinase activity"/>
    <property type="evidence" value="ECO:0007669"/>
    <property type="project" value="UniProtKB-KW"/>
</dbReference>
<dbReference type="PANTHER" id="PTHR35526:SF3">
    <property type="entry name" value="ANTI-SIGMA-F FACTOR RSBW"/>
    <property type="match status" value="1"/>
</dbReference>
<organism evidence="3 4">
    <name type="scientific">Streptomyces xiamenensis</name>
    <dbReference type="NCBI Taxonomy" id="408015"/>
    <lineage>
        <taxon>Bacteria</taxon>
        <taxon>Bacillati</taxon>
        <taxon>Actinomycetota</taxon>
        <taxon>Actinomycetes</taxon>
        <taxon>Kitasatosporales</taxon>
        <taxon>Streptomycetaceae</taxon>
        <taxon>Streptomyces</taxon>
    </lineage>
</organism>
<dbReference type="CDD" id="cd16936">
    <property type="entry name" value="HATPase_RsbW-like"/>
    <property type="match status" value="1"/>
</dbReference>
<dbReference type="AlphaFoldDB" id="A0A0F7FSI9"/>
<dbReference type="PANTHER" id="PTHR35526">
    <property type="entry name" value="ANTI-SIGMA-F FACTOR RSBW-RELATED"/>
    <property type="match status" value="1"/>
</dbReference>
<dbReference type="HOGENOM" id="CLU_090336_4_3_11"/>
<keyword evidence="1" id="KW-0808">Transferase</keyword>
<gene>
    <name evidence="3" type="ORF">SXIM_16390</name>
</gene>
<feature type="domain" description="Histidine kinase/HSP90-like ATPase" evidence="2">
    <location>
        <begin position="20"/>
        <end position="133"/>
    </location>
</feature>